<keyword evidence="2" id="KW-1185">Reference proteome</keyword>
<organism evidence="1 2">
    <name type="scientific">Novosphingobium humi</name>
    <dbReference type="NCBI Taxonomy" id="2282397"/>
    <lineage>
        <taxon>Bacteria</taxon>
        <taxon>Pseudomonadati</taxon>
        <taxon>Pseudomonadota</taxon>
        <taxon>Alphaproteobacteria</taxon>
        <taxon>Sphingomonadales</taxon>
        <taxon>Sphingomonadaceae</taxon>
        <taxon>Novosphingobium</taxon>
    </lineage>
</organism>
<dbReference type="EMBL" id="CP117417">
    <property type="protein sequence ID" value="WCT78339.1"/>
    <property type="molecule type" value="Genomic_DNA"/>
</dbReference>
<reference evidence="1 2" key="1">
    <citation type="submission" date="2023-02" db="EMBL/GenBank/DDBJ databases">
        <title>Genome sequence of Novosphingobium humi KACC 19094.</title>
        <authorList>
            <person name="Kim S."/>
            <person name="Heo J."/>
            <person name="Kwon S.-W."/>
        </authorList>
    </citation>
    <scope>NUCLEOTIDE SEQUENCE [LARGE SCALE GENOMIC DNA]</scope>
    <source>
        <strain evidence="1 2">KACC 19094</strain>
    </source>
</reference>
<evidence type="ECO:0000313" key="2">
    <source>
        <dbReference type="Proteomes" id="UP001218231"/>
    </source>
</evidence>
<dbReference type="RefSeq" id="WP_273618668.1">
    <property type="nucleotide sequence ID" value="NZ_CP117417.1"/>
</dbReference>
<sequence length="56" mass="5619">MSASCPNHAISIEATKASPASTAAALSCMLPCARSSAVLCLTVLFGVAVLIERVLA</sequence>
<dbReference type="Proteomes" id="UP001218231">
    <property type="component" value="Chromosome"/>
</dbReference>
<evidence type="ECO:0000313" key="1">
    <source>
        <dbReference type="EMBL" id="WCT78339.1"/>
    </source>
</evidence>
<protein>
    <submittedName>
        <fullName evidence="1">Uncharacterized protein</fullName>
    </submittedName>
</protein>
<accession>A0ABY7U2B9</accession>
<name>A0ABY7U2B9_9SPHN</name>
<proteinExistence type="predicted"/>
<gene>
    <name evidence="1" type="ORF">PQ457_05035</name>
</gene>